<evidence type="ECO:0000256" key="5">
    <source>
        <dbReference type="PROSITE-ProRule" id="PRU00108"/>
    </source>
</evidence>
<keyword evidence="10" id="KW-1185">Reference proteome</keyword>
<dbReference type="OrthoDB" id="6159439at2759"/>
<dbReference type="GO" id="GO:0005634">
    <property type="term" value="C:nucleus"/>
    <property type="evidence" value="ECO:0007669"/>
    <property type="project" value="UniProtKB-SubCell"/>
</dbReference>
<feature type="region of interest" description="Disordered" evidence="7">
    <location>
        <begin position="135"/>
        <end position="185"/>
    </location>
</feature>
<dbReference type="PANTHER" id="PTHR24339:SF28">
    <property type="entry name" value="E5-RELATED"/>
    <property type="match status" value="1"/>
</dbReference>
<dbReference type="Proteomes" id="UP000507470">
    <property type="component" value="Unassembled WGS sequence"/>
</dbReference>
<dbReference type="Gene3D" id="1.10.10.60">
    <property type="entry name" value="Homeodomain-like"/>
    <property type="match status" value="1"/>
</dbReference>
<dbReference type="EMBL" id="CACVKT020002890">
    <property type="protein sequence ID" value="CAC5380516.1"/>
    <property type="molecule type" value="Genomic_DNA"/>
</dbReference>
<dbReference type="SMART" id="SM00389">
    <property type="entry name" value="HOX"/>
    <property type="match status" value="1"/>
</dbReference>
<organism evidence="9 10">
    <name type="scientific">Mytilus coruscus</name>
    <name type="common">Sea mussel</name>
    <dbReference type="NCBI Taxonomy" id="42192"/>
    <lineage>
        <taxon>Eukaryota</taxon>
        <taxon>Metazoa</taxon>
        <taxon>Spiralia</taxon>
        <taxon>Lophotrochozoa</taxon>
        <taxon>Mollusca</taxon>
        <taxon>Bivalvia</taxon>
        <taxon>Autobranchia</taxon>
        <taxon>Pteriomorphia</taxon>
        <taxon>Mytilida</taxon>
        <taxon>Mytiloidea</taxon>
        <taxon>Mytilidae</taxon>
        <taxon>Mytilinae</taxon>
        <taxon>Mytilus</taxon>
    </lineage>
</organism>
<feature type="region of interest" description="Disordered" evidence="7">
    <location>
        <begin position="199"/>
        <end position="221"/>
    </location>
</feature>
<evidence type="ECO:0000259" key="8">
    <source>
        <dbReference type="PROSITE" id="PS50071"/>
    </source>
</evidence>
<dbReference type="InterPro" id="IPR050877">
    <property type="entry name" value="EMX-VAX-Noto_Homeobox_TFs"/>
</dbReference>
<dbReference type="PANTHER" id="PTHR24339">
    <property type="entry name" value="HOMEOBOX PROTEIN EMX-RELATED"/>
    <property type="match status" value="1"/>
</dbReference>
<dbReference type="GO" id="GO:0000978">
    <property type="term" value="F:RNA polymerase II cis-regulatory region sequence-specific DNA binding"/>
    <property type="evidence" value="ECO:0007669"/>
    <property type="project" value="TreeGrafter"/>
</dbReference>
<dbReference type="CDD" id="cd00086">
    <property type="entry name" value="homeodomain"/>
    <property type="match status" value="1"/>
</dbReference>
<evidence type="ECO:0000313" key="10">
    <source>
        <dbReference type="Proteomes" id="UP000507470"/>
    </source>
</evidence>
<dbReference type="GO" id="GO:0000981">
    <property type="term" value="F:DNA-binding transcription factor activity, RNA polymerase II-specific"/>
    <property type="evidence" value="ECO:0007669"/>
    <property type="project" value="TreeGrafter"/>
</dbReference>
<evidence type="ECO:0000256" key="4">
    <source>
        <dbReference type="ARBA" id="ARBA00023242"/>
    </source>
</evidence>
<dbReference type="AlphaFoldDB" id="A0A6J8BAF2"/>
<feature type="compositionally biased region" description="Basic residues" evidence="7">
    <location>
        <begin position="206"/>
        <end position="221"/>
    </location>
</feature>
<dbReference type="InterPro" id="IPR009057">
    <property type="entry name" value="Homeodomain-like_sf"/>
</dbReference>
<comment type="subcellular location">
    <subcellularLocation>
        <location evidence="1 5 6">Nucleus</location>
    </subcellularLocation>
</comment>
<name>A0A6J8BAF2_MYTCO</name>
<feature type="region of interest" description="Disordered" evidence="7">
    <location>
        <begin position="334"/>
        <end position="356"/>
    </location>
</feature>
<feature type="region of interest" description="Disordered" evidence="7">
    <location>
        <begin position="44"/>
        <end position="85"/>
    </location>
</feature>
<evidence type="ECO:0000256" key="6">
    <source>
        <dbReference type="RuleBase" id="RU000682"/>
    </source>
</evidence>
<dbReference type="GO" id="GO:0007417">
    <property type="term" value="P:central nervous system development"/>
    <property type="evidence" value="ECO:0007669"/>
    <property type="project" value="TreeGrafter"/>
</dbReference>
<dbReference type="GO" id="GO:0030182">
    <property type="term" value="P:neuron differentiation"/>
    <property type="evidence" value="ECO:0007669"/>
    <property type="project" value="TreeGrafter"/>
</dbReference>
<evidence type="ECO:0000256" key="1">
    <source>
        <dbReference type="ARBA" id="ARBA00004123"/>
    </source>
</evidence>
<keyword evidence="2 5" id="KW-0238">DNA-binding</keyword>
<protein>
    <recommendedName>
        <fullName evidence="8">Homeobox domain-containing protein</fullName>
    </recommendedName>
</protein>
<gene>
    <name evidence="9" type="ORF">MCOR_16457</name>
</gene>
<feature type="domain" description="Homeobox" evidence="8">
    <location>
        <begin position="79"/>
        <end position="139"/>
    </location>
</feature>
<dbReference type="SUPFAM" id="SSF46689">
    <property type="entry name" value="Homeodomain-like"/>
    <property type="match status" value="1"/>
</dbReference>
<evidence type="ECO:0000256" key="2">
    <source>
        <dbReference type="ARBA" id="ARBA00023125"/>
    </source>
</evidence>
<dbReference type="PROSITE" id="PS50071">
    <property type="entry name" value="HOMEOBOX_2"/>
    <property type="match status" value="1"/>
</dbReference>
<evidence type="ECO:0000256" key="3">
    <source>
        <dbReference type="ARBA" id="ARBA00023155"/>
    </source>
</evidence>
<evidence type="ECO:0000256" key="7">
    <source>
        <dbReference type="SAM" id="MobiDB-lite"/>
    </source>
</evidence>
<feature type="compositionally biased region" description="Basic and acidic residues" evidence="7">
    <location>
        <begin position="136"/>
        <end position="156"/>
    </location>
</feature>
<evidence type="ECO:0000313" key="9">
    <source>
        <dbReference type="EMBL" id="CAC5380516.1"/>
    </source>
</evidence>
<keyword evidence="4 5" id="KW-0539">Nucleus</keyword>
<feature type="compositionally biased region" description="Polar residues" evidence="7">
    <location>
        <begin position="336"/>
        <end position="356"/>
    </location>
</feature>
<proteinExistence type="predicted"/>
<accession>A0A6J8BAF2</accession>
<feature type="DNA-binding region" description="Homeobox" evidence="5">
    <location>
        <begin position="81"/>
        <end position="140"/>
    </location>
</feature>
<keyword evidence="3 5" id="KW-0371">Homeobox</keyword>
<dbReference type="InterPro" id="IPR001356">
    <property type="entry name" value="HD"/>
</dbReference>
<sequence length="442" mass="49774">MLEVENFRRMVHPSGLFHGSSDFNHDQSGGMLYYPTATRPDKSNPFIDWGKRTVSPPAMSVESKSDGEDEDEEYRPFTPPPPRERLSYTRYQLELLNGIYAKVRYPNSSQKQLIAKRVGITREQVKIWFQNRRRKDVVGKDKKSDDEDKNKNKSEDDSSDISKSLSDCESISEDDPSTKEGNMVPTVVMKGIISELKRYEKEAPKGKKKKKSKSMKQKQIKKNISSALLHSSYDMISPPNQVIPNSHGVVNRTTNKLNHSLRSSAFESPKESQALKYPTSVSTFLEHYSLHGNPNQPPFPMSGHSGLGPVHSGCDLPVLSDLLSFKTGLESRTDDTLINSNTSPRSGQPNRPISCDNQGSLTMPYGLNRFYPLSFIAEQPLLLSSLRHSESFRHHMLPQSGYPEEQSVFQALPISALNNPYYAPTSSVAWSNQMQPSNFTQL</sequence>
<dbReference type="Pfam" id="PF00046">
    <property type="entry name" value="Homeodomain"/>
    <property type="match status" value="1"/>
</dbReference>
<reference evidence="9 10" key="1">
    <citation type="submission" date="2020-06" db="EMBL/GenBank/DDBJ databases">
        <authorList>
            <person name="Li R."/>
            <person name="Bekaert M."/>
        </authorList>
    </citation>
    <scope>NUCLEOTIDE SEQUENCE [LARGE SCALE GENOMIC DNA]</scope>
    <source>
        <strain evidence="10">wild</strain>
    </source>
</reference>